<dbReference type="CDD" id="cd00028">
    <property type="entry name" value="B_lectin"/>
    <property type="match status" value="1"/>
</dbReference>
<proteinExistence type="predicted"/>
<comment type="caution">
    <text evidence="9">The sequence shown here is derived from an EMBL/GenBank/DDBJ whole genome shotgun (WGS) entry which is preliminary data.</text>
</comment>
<keyword evidence="2" id="KW-1015">Disulfide bond</keyword>
<evidence type="ECO:0000313" key="9">
    <source>
        <dbReference type="EMBL" id="TXG47368.1"/>
    </source>
</evidence>
<feature type="domain" description="Bulb-type lectin" evidence="7">
    <location>
        <begin position="27"/>
        <end position="149"/>
    </location>
</feature>
<dbReference type="EMBL" id="VAHF01000013">
    <property type="protein sequence ID" value="TXG47368.1"/>
    <property type="molecule type" value="Genomic_DNA"/>
</dbReference>
<dbReference type="OrthoDB" id="1936886at2759"/>
<name>A0A5C7GRN1_9ROSI</name>
<sequence>MGCYRALCILILFVIFDLFGSLHALETITGTQFIADDENGSLVSSDGNFKLGFFSPGKSKARYVGIWFNKISEQTVVWVANRETSIRNSSGIFKIGGDGNLAVFCCNQSSPLWSTNVSVPAQTSAAKLLDSGNLVLVAKETILWQSFDYPTDTVLPGMKFGWNRKTGLNHILTSWKSIDDPTPGEFSSGFDLHGIPQYFLYKNSVPHWRSGPWNGRIMNGLPEVGGHKDYFSDQIDLINVTFVSNDNEIYLKYSPKNGAVFSITVLETMGLLKRLVWHGSQRWVKVQIVLQDLCDEYMRCGANAICNEDTLAHCACLPGFDRLYPQDWDLKCQETRKEACGKGEGEGFVRLDGVKFPDARNSTLYNNLSLEEFERECLKSCNCTGYANVYVDEMGRGCIVWYGELRDMRHYKSGQDFHLRVDAVELARDAQKNAKVHVLATKSTLVFIIVPLVVETLLAALCFYYLWRRNAKRNKGDSKDLEEAEATTSSKMWELWRDGKALEIVDSCINDSCPANEVMRCIQVGLLCVQDNAKDRPSMSNVVFMLSNETVLPSPKKSTFSIRNSEPDSSTAGTKCSINDVTNTTFDGR</sequence>
<evidence type="ECO:0000256" key="6">
    <source>
        <dbReference type="SAM" id="SignalP"/>
    </source>
</evidence>
<evidence type="ECO:0000256" key="5">
    <source>
        <dbReference type="SAM" id="Phobius"/>
    </source>
</evidence>
<dbReference type="Pfam" id="PF00954">
    <property type="entry name" value="S_locus_glycop"/>
    <property type="match status" value="1"/>
</dbReference>
<dbReference type="GO" id="GO:0048544">
    <property type="term" value="P:recognition of pollen"/>
    <property type="evidence" value="ECO:0007669"/>
    <property type="project" value="InterPro"/>
</dbReference>
<dbReference type="PANTHER" id="PTHR32444">
    <property type="entry name" value="BULB-TYPE LECTIN DOMAIN-CONTAINING PROTEIN"/>
    <property type="match status" value="1"/>
</dbReference>
<gene>
    <name evidence="9" type="ORF">EZV62_026662</name>
</gene>
<feature type="transmembrane region" description="Helical" evidence="5">
    <location>
        <begin position="445"/>
        <end position="467"/>
    </location>
</feature>
<feature type="chain" id="PRO_5022918442" description="Bulb-type lectin domain-containing protein" evidence="6">
    <location>
        <begin position="25"/>
        <end position="589"/>
    </location>
</feature>
<keyword evidence="5" id="KW-1133">Transmembrane helix</keyword>
<dbReference type="Proteomes" id="UP000323000">
    <property type="component" value="Chromosome 13"/>
</dbReference>
<dbReference type="PANTHER" id="PTHR32444:SF63">
    <property type="entry name" value="G-TYPE LECTIN S-RECEPTOR-LIKE SERINE_THREONINE-PROTEIN KINASE RKS1"/>
    <property type="match status" value="1"/>
</dbReference>
<evidence type="ECO:0000259" key="8">
    <source>
        <dbReference type="PROSITE" id="PS50948"/>
    </source>
</evidence>
<accession>A0A5C7GRN1</accession>
<keyword evidence="1 6" id="KW-0732">Signal</keyword>
<feature type="domain" description="Apple" evidence="8">
    <location>
        <begin position="340"/>
        <end position="424"/>
    </location>
</feature>
<keyword evidence="3" id="KW-0325">Glycoprotein</keyword>
<evidence type="ECO:0000259" key="7">
    <source>
        <dbReference type="PROSITE" id="PS50927"/>
    </source>
</evidence>
<dbReference type="InterPro" id="IPR036426">
    <property type="entry name" value="Bulb-type_lectin_dom_sf"/>
</dbReference>
<dbReference type="PROSITE" id="PS50948">
    <property type="entry name" value="PAN"/>
    <property type="match status" value="1"/>
</dbReference>
<protein>
    <recommendedName>
        <fullName evidence="11">Bulb-type lectin domain-containing protein</fullName>
    </recommendedName>
</protein>
<feature type="region of interest" description="Disordered" evidence="4">
    <location>
        <begin position="556"/>
        <end position="576"/>
    </location>
</feature>
<dbReference type="FunFam" id="2.90.10.10:FF:000005">
    <property type="entry name" value="G-type lectin S-receptor-like serine/threonine-protein kinase"/>
    <property type="match status" value="1"/>
</dbReference>
<keyword evidence="5" id="KW-0812">Transmembrane</keyword>
<evidence type="ECO:0000256" key="2">
    <source>
        <dbReference type="ARBA" id="ARBA00023157"/>
    </source>
</evidence>
<evidence type="ECO:0000256" key="4">
    <source>
        <dbReference type="SAM" id="MobiDB-lite"/>
    </source>
</evidence>
<dbReference type="InterPro" id="IPR000858">
    <property type="entry name" value="S_locus_glycoprot_dom"/>
</dbReference>
<evidence type="ECO:0000313" key="10">
    <source>
        <dbReference type="Proteomes" id="UP000323000"/>
    </source>
</evidence>
<dbReference type="SUPFAM" id="SSF51110">
    <property type="entry name" value="alpha-D-mannose-specific plant lectins"/>
    <property type="match status" value="1"/>
</dbReference>
<dbReference type="AlphaFoldDB" id="A0A5C7GRN1"/>
<keyword evidence="10" id="KW-1185">Reference proteome</keyword>
<organism evidence="9 10">
    <name type="scientific">Acer yangbiense</name>
    <dbReference type="NCBI Taxonomy" id="1000413"/>
    <lineage>
        <taxon>Eukaryota</taxon>
        <taxon>Viridiplantae</taxon>
        <taxon>Streptophyta</taxon>
        <taxon>Embryophyta</taxon>
        <taxon>Tracheophyta</taxon>
        <taxon>Spermatophyta</taxon>
        <taxon>Magnoliopsida</taxon>
        <taxon>eudicotyledons</taxon>
        <taxon>Gunneridae</taxon>
        <taxon>Pentapetalae</taxon>
        <taxon>rosids</taxon>
        <taxon>malvids</taxon>
        <taxon>Sapindales</taxon>
        <taxon>Sapindaceae</taxon>
        <taxon>Hippocastanoideae</taxon>
        <taxon>Acereae</taxon>
        <taxon>Acer</taxon>
    </lineage>
</organism>
<dbReference type="InterPro" id="IPR003609">
    <property type="entry name" value="Pan_app"/>
</dbReference>
<dbReference type="SMART" id="SM00473">
    <property type="entry name" value="PAN_AP"/>
    <property type="match status" value="1"/>
</dbReference>
<dbReference type="Gene3D" id="1.10.510.10">
    <property type="entry name" value="Transferase(Phosphotransferase) domain 1"/>
    <property type="match status" value="1"/>
</dbReference>
<evidence type="ECO:0008006" key="11">
    <source>
        <dbReference type="Google" id="ProtNLM"/>
    </source>
</evidence>
<evidence type="ECO:0000256" key="1">
    <source>
        <dbReference type="ARBA" id="ARBA00022729"/>
    </source>
</evidence>
<dbReference type="CDD" id="cd01098">
    <property type="entry name" value="PAN_AP_plant"/>
    <property type="match status" value="1"/>
</dbReference>
<dbReference type="SMART" id="SM00108">
    <property type="entry name" value="B_lectin"/>
    <property type="match status" value="1"/>
</dbReference>
<dbReference type="Gene3D" id="2.90.10.10">
    <property type="entry name" value="Bulb-type lectin domain"/>
    <property type="match status" value="1"/>
</dbReference>
<dbReference type="Pfam" id="PF01453">
    <property type="entry name" value="B_lectin"/>
    <property type="match status" value="1"/>
</dbReference>
<keyword evidence="5" id="KW-0472">Membrane</keyword>
<feature type="signal peptide" evidence="6">
    <location>
        <begin position="1"/>
        <end position="24"/>
    </location>
</feature>
<dbReference type="PROSITE" id="PS50927">
    <property type="entry name" value="BULB_LECTIN"/>
    <property type="match status" value="1"/>
</dbReference>
<reference evidence="10" key="1">
    <citation type="journal article" date="2019" name="Gigascience">
        <title>De novo genome assembly of the endangered Acer yangbiense, a plant species with extremely small populations endemic to Yunnan Province, China.</title>
        <authorList>
            <person name="Yang J."/>
            <person name="Wariss H.M."/>
            <person name="Tao L."/>
            <person name="Zhang R."/>
            <person name="Yun Q."/>
            <person name="Hollingsworth P."/>
            <person name="Dao Z."/>
            <person name="Luo G."/>
            <person name="Guo H."/>
            <person name="Ma Y."/>
            <person name="Sun W."/>
        </authorList>
    </citation>
    <scope>NUCLEOTIDE SEQUENCE [LARGE SCALE GENOMIC DNA]</scope>
    <source>
        <strain evidence="10">cv. Malutang</strain>
    </source>
</reference>
<evidence type="ECO:0000256" key="3">
    <source>
        <dbReference type="ARBA" id="ARBA00023180"/>
    </source>
</evidence>
<dbReference type="Pfam" id="PF08276">
    <property type="entry name" value="PAN_2"/>
    <property type="match status" value="1"/>
</dbReference>
<dbReference type="InterPro" id="IPR001480">
    <property type="entry name" value="Bulb-type_lectin_dom"/>
</dbReference>